<dbReference type="Gene3D" id="3.40.50.2000">
    <property type="entry name" value="Glycogen Phosphorylase B"/>
    <property type="match status" value="1"/>
</dbReference>
<dbReference type="PANTHER" id="PTHR12526:SF630">
    <property type="entry name" value="GLYCOSYLTRANSFERASE"/>
    <property type="match status" value="1"/>
</dbReference>
<dbReference type="CDD" id="cd03801">
    <property type="entry name" value="GT4_PimA-like"/>
    <property type="match status" value="1"/>
</dbReference>
<sequence>MPAIFFDPEGYKRSSEAVLGRRVAGEGFLRALRSYSSESRLHFYLPRALSIRERDWLLDSIGTTTEVVFLTAKDKSHLANAGGLFFPGPNLTELSRNRANMQAAAWPISGVTHTTASARVIDELTGMITAPVQPWDALICTSQAVKSNVERLMQAEVDRLKDRLGIQKLVLPRLPVIPLGIHPDDFQFPDEDRAAARLALGAGENTRVVVFVGRLSFHAKANPLAMYQALERAAKTLRDGEDVVLVECGWHANDGQKAAFEAAAKLACPSVRVVTLDGRVEDERNRAWAAADVFCSLSDNIQETFGITPIEAMAAGLPVVVSDWDGYKETVRDGVDGFRIPTLMPAPGLAGDLAMRHGLELDTYDMYCGQTSALIAVDIDRTADAFSRLFASEDLRRQMGAAGRQRARDVYDWKHIIPVYEQLWNELDAIRKSEGPKLKPSPIPWPARPDPFHAFAAYPTTVLGDNTVLELAFASPGIAMDRIGELMGLLMVNYTPLVIPSEAELDHILQQAAAGPKPALALVQDLPDDRKAFAFRGLAWLVKIGILKVSAFKVAG</sequence>
<dbReference type="EMBL" id="VLLF01000004">
    <property type="protein sequence ID" value="TWI87413.1"/>
    <property type="molecule type" value="Genomic_DNA"/>
</dbReference>
<reference evidence="1 2" key="1">
    <citation type="submission" date="2019-07" db="EMBL/GenBank/DDBJ databases">
        <title>Genomic Encyclopedia of Archaeal and Bacterial Type Strains, Phase II (KMG-II): from individual species to whole genera.</title>
        <authorList>
            <person name="Goeker M."/>
        </authorList>
    </citation>
    <scope>NUCLEOTIDE SEQUENCE [LARGE SCALE GENOMIC DNA]</scope>
    <source>
        <strain evidence="1 2">ATCC BAA-252</strain>
    </source>
</reference>
<dbReference type="OrthoDB" id="9790710at2"/>
<dbReference type="RefSeq" id="WP_145342738.1">
    <property type="nucleotide sequence ID" value="NZ_SMLY01000081.1"/>
</dbReference>
<gene>
    <name evidence="1" type="ORF">JM93_01978</name>
</gene>
<keyword evidence="1" id="KW-0808">Transferase</keyword>
<dbReference type="GO" id="GO:0016740">
    <property type="term" value="F:transferase activity"/>
    <property type="evidence" value="ECO:0007669"/>
    <property type="project" value="UniProtKB-KW"/>
</dbReference>
<accession>A0A562T240</accession>
<proteinExistence type="predicted"/>
<dbReference type="Proteomes" id="UP000320593">
    <property type="component" value="Unassembled WGS sequence"/>
</dbReference>
<comment type="caution">
    <text evidence="1">The sequence shown here is derived from an EMBL/GenBank/DDBJ whole genome shotgun (WGS) entry which is preliminary data.</text>
</comment>
<dbReference type="AlphaFoldDB" id="A0A562T240"/>
<protein>
    <submittedName>
        <fullName evidence="1">Glycosyl transferase family 1</fullName>
    </submittedName>
</protein>
<dbReference type="SUPFAM" id="SSF53756">
    <property type="entry name" value="UDP-Glycosyltransferase/glycogen phosphorylase"/>
    <property type="match status" value="1"/>
</dbReference>
<evidence type="ECO:0000313" key="2">
    <source>
        <dbReference type="Proteomes" id="UP000320593"/>
    </source>
</evidence>
<name>A0A562T240_9HYPH</name>
<dbReference type="PANTHER" id="PTHR12526">
    <property type="entry name" value="GLYCOSYLTRANSFERASE"/>
    <property type="match status" value="1"/>
</dbReference>
<keyword evidence="2" id="KW-1185">Reference proteome</keyword>
<dbReference type="Pfam" id="PF13692">
    <property type="entry name" value="Glyco_trans_1_4"/>
    <property type="match status" value="1"/>
</dbReference>
<evidence type="ECO:0000313" key="1">
    <source>
        <dbReference type="EMBL" id="TWI87413.1"/>
    </source>
</evidence>
<organism evidence="1 2">
    <name type="scientific">Roseibium hamelinense</name>
    <dbReference type="NCBI Taxonomy" id="150831"/>
    <lineage>
        <taxon>Bacteria</taxon>
        <taxon>Pseudomonadati</taxon>
        <taxon>Pseudomonadota</taxon>
        <taxon>Alphaproteobacteria</taxon>
        <taxon>Hyphomicrobiales</taxon>
        <taxon>Stappiaceae</taxon>
        <taxon>Roseibium</taxon>
    </lineage>
</organism>